<organism evidence="5 6">
    <name type="scientific">Formimonas warabiya</name>
    <dbReference type="NCBI Taxonomy" id="1761012"/>
    <lineage>
        <taxon>Bacteria</taxon>
        <taxon>Bacillati</taxon>
        <taxon>Bacillota</taxon>
        <taxon>Clostridia</taxon>
        <taxon>Eubacteriales</taxon>
        <taxon>Peptococcaceae</taxon>
        <taxon>Candidatus Formimonas</taxon>
    </lineage>
</organism>
<sequence>MAHHTARSGYQFLVNRLNKFPQGATPSKLLYQILEMLFSEKEAELVAQLPIKPFSAEKASQIWKMNLGQAQKILDELASRAILLDTDYQGKQVYLLPPPMAGFFEFSLMRIRTDIDQKVLSELYYQYLTVEEDFIKGLFTSGETQLGRVFVHEPALSQDNALHVLDYERASEVIKSASSIGVGICYCRHKMQHLGRDCGAPKEICLTFNNTASSLIKHGYARKVDTAEGLDLLEQAYAHNLVQFGENVREAVTFMCNCCKCCCEAMIAAQRFGFLHPVHTTNFIPQVCAETCIGCGKCAAACPVNGFSMEIDPASNGLKKKKPKLDSSVCLGCGVCVRNCPKKSITLVSRPERVITPLNSVHRVVMMAIERGKLQDLIFDNQVSLNHRAMAALLGVILKLPPIKQAMARKQMKSRYLETLIKRYTTPQSF</sequence>
<dbReference type="OrthoDB" id="5422255at2"/>
<accession>A0A3G1L0N3</accession>
<dbReference type="GO" id="GO:0046872">
    <property type="term" value="F:metal ion binding"/>
    <property type="evidence" value="ECO:0007669"/>
    <property type="project" value="UniProtKB-KW"/>
</dbReference>
<dbReference type="InterPro" id="IPR017900">
    <property type="entry name" value="4Fe4S_Fe_S_CS"/>
</dbReference>
<dbReference type="InterPro" id="IPR013283">
    <property type="entry name" value="RLI1"/>
</dbReference>
<evidence type="ECO:0000259" key="4">
    <source>
        <dbReference type="PROSITE" id="PS51379"/>
    </source>
</evidence>
<dbReference type="Proteomes" id="UP000323521">
    <property type="component" value="Chromosome"/>
</dbReference>
<gene>
    <name evidence="5" type="ORF">DCMF_28595</name>
</gene>
<evidence type="ECO:0000256" key="1">
    <source>
        <dbReference type="ARBA" id="ARBA00022723"/>
    </source>
</evidence>
<dbReference type="GO" id="GO:0051536">
    <property type="term" value="F:iron-sulfur cluster binding"/>
    <property type="evidence" value="ECO:0007669"/>
    <property type="project" value="UniProtKB-KW"/>
</dbReference>
<evidence type="ECO:0000256" key="2">
    <source>
        <dbReference type="ARBA" id="ARBA00023004"/>
    </source>
</evidence>
<dbReference type="AlphaFoldDB" id="A0A3G1L0N3"/>
<dbReference type="Gene3D" id="3.30.70.3270">
    <property type="match status" value="1"/>
</dbReference>
<protein>
    <submittedName>
        <fullName evidence="5">(Fe-S)-binding protein</fullName>
    </submittedName>
</protein>
<dbReference type="SUPFAM" id="SSF46548">
    <property type="entry name" value="alpha-helical ferredoxin"/>
    <property type="match status" value="1"/>
</dbReference>
<dbReference type="SUPFAM" id="SSF54862">
    <property type="entry name" value="4Fe-4S ferredoxins"/>
    <property type="match status" value="1"/>
</dbReference>
<keyword evidence="3" id="KW-0411">Iron-sulfur</keyword>
<dbReference type="RefSeq" id="WP_148137600.1">
    <property type="nucleotide sequence ID" value="NZ_CP017634.1"/>
</dbReference>
<evidence type="ECO:0000256" key="3">
    <source>
        <dbReference type="ARBA" id="ARBA00023014"/>
    </source>
</evidence>
<feature type="domain" description="4Fe-4S ferredoxin-type" evidence="4">
    <location>
        <begin position="283"/>
        <end position="312"/>
    </location>
</feature>
<dbReference type="PRINTS" id="PR01868">
    <property type="entry name" value="ABCEFAMILY"/>
</dbReference>
<dbReference type="PROSITE" id="PS51379">
    <property type="entry name" value="4FE4S_FER_2"/>
    <property type="match status" value="2"/>
</dbReference>
<dbReference type="PROSITE" id="PS00198">
    <property type="entry name" value="4FE4S_FER_1"/>
    <property type="match status" value="2"/>
</dbReference>
<keyword evidence="2" id="KW-0408">Iron</keyword>
<dbReference type="InterPro" id="IPR017896">
    <property type="entry name" value="4Fe4S_Fe-S-bd"/>
</dbReference>
<feature type="domain" description="4Fe-4S ferredoxin-type" evidence="4">
    <location>
        <begin position="321"/>
        <end position="350"/>
    </location>
</feature>
<dbReference type="KEGG" id="fwa:DCMF_28595"/>
<keyword evidence="1" id="KW-0479">Metal-binding</keyword>
<evidence type="ECO:0000313" key="6">
    <source>
        <dbReference type="Proteomes" id="UP000323521"/>
    </source>
</evidence>
<proteinExistence type="predicted"/>
<evidence type="ECO:0000313" key="5">
    <source>
        <dbReference type="EMBL" id="ATW28189.1"/>
    </source>
</evidence>
<name>A0A3G1L0N3_FORW1</name>
<reference evidence="5 6" key="1">
    <citation type="submission" date="2016-10" db="EMBL/GenBank/DDBJ databases">
        <title>Complete Genome Sequence of Peptococcaceae strain DCMF.</title>
        <authorList>
            <person name="Edwards R.J."/>
            <person name="Holland S.I."/>
            <person name="Deshpande N.P."/>
            <person name="Wong Y.K."/>
            <person name="Ertan H."/>
            <person name="Manefield M."/>
            <person name="Russell T.L."/>
            <person name="Lee M.J."/>
        </authorList>
    </citation>
    <scope>NUCLEOTIDE SEQUENCE [LARGE SCALE GENOMIC DNA]</scope>
    <source>
        <strain evidence="5 6">DCMF</strain>
    </source>
</reference>
<keyword evidence="6" id="KW-1185">Reference proteome</keyword>
<dbReference type="Pfam" id="PF12838">
    <property type="entry name" value="Fer4_7"/>
    <property type="match status" value="1"/>
</dbReference>
<dbReference type="EMBL" id="CP017634">
    <property type="protein sequence ID" value="ATW28189.1"/>
    <property type="molecule type" value="Genomic_DNA"/>
</dbReference>